<proteinExistence type="predicted"/>
<accession>A0ACD6A8N2</accession>
<dbReference type="EnsemblPlants" id="AVESA.00010b.r2.7CG0714890.1">
    <property type="protein sequence ID" value="AVESA.00010b.r2.7CG0714890.1.CDS"/>
    <property type="gene ID" value="AVESA.00010b.r2.7CG0714890"/>
</dbReference>
<dbReference type="Proteomes" id="UP001732700">
    <property type="component" value="Chromosome 7C"/>
</dbReference>
<organism evidence="1 2">
    <name type="scientific">Avena sativa</name>
    <name type="common">Oat</name>
    <dbReference type="NCBI Taxonomy" id="4498"/>
    <lineage>
        <taxon>Eukaryota</taxon>
        <taxon>Viridiplantae</taxon>
        <taxon>Streptophyta</taxon>
        <taxon>Embryophyta</taxon>
        <taxon>Tracheophyta</taxon>
        <taxon>Spermatophyta</taxon>
        <taxon>Magnoliopsida</taxon>
        <taxon>Liliopsida</taxon>
        <taxon>Poales</taxon>
        <taxon>Poaceae</taxon>
        <taxon>BOP clade</taxon>
        <taxon>Pooideae</taxon>
        <taxon>Poodae</taxon>
        <taxon>Poeae</taxon>
        <taxon>Poeae Chloroplast Group 1 (Aveneae type)</taxon>
        <taxon>Aveninae</taxon>
        <taxon>Avena</taxon>
    </lineage>
</organism>
<keyword evidence="2" id="KW-1185">Reference proteome</keyword>
<protein>
    <submittedName>
        <fullName evidence="1">Uncharacterized protein</fullName>
    </submittedName>
</protein>
<reference evidence="1" key="2">
    <citation type="submission" date="2025-09" db="UniProtKB">
        <authorList>
            <consortium name="EnsemblPlants"/>
        </authorList>
    </citation>
    <scope>IDENTIFICATION</scope>
</reference>
<sequence>MVGVKEGKRSSVKVKMETIKFTMVQTTSYFSPSQTLIASTNHMPPPASAPALPQELIEEIFLRLPPDEPEWLVRASLANKLWLGLLSGPVFRGRYHEFHGSAPMLGFVYFPSSDPVPPLVSTTKFGAPYPDNWGSRKYSAWDCRHGRVLLQHEDVPGQRFFVWDPMTGRRKDVYDLAYCSSLGAAVLCAVSGCDHRACHEGPFRVVFVSVNETHGGCIAHVSLPESCEWTKPCSHLQMWSEPSSGLHLAHDAFIETVPPILIQDALYFILGYEHDEHVEILKYDLSSNCLSLHSAPPALAGASIHMAMEDGSLGFAHVAGLTLNMWSKQMCSDKIAPWTRHRVIDLKKLIPIQNPKKGAQLVGSVEGSDFIFVTSDLGVYMINLKSLQWKKLWKRDTFCCLFPYMSFYNPPERVGHLLRHIENV</sequence>
<name>A0ACD6A8N2_AVESA</name>
<evidence type="ECO:0000313" key="1">
    <source>
        <dbReference type="EnsemblPlants" id="AVESA.00010b.r2.7CG0714890.1.CDS"/>
    </source>
</evidence>
<evidence type="ECO:0000313" key="2">
    <source>
        <dbReference type="Proteomes" id="UP001732700"/>
    </source>
</evidence>
<reference evidence="1" key="1">
    <citation type="submission" date="2021-05" db="EMBL/GenBank/DDBJ databases">
        <authorList>
            <person name="Scholz U."/>
            <person name="Mascher M."/>
            <person name="Fiebig A."/>
        </authorList>
    </citation>
    <scope>NUCLEOTIDE SEQUENCE [LARGE SCALE GENOMIC DNA]</scope>
</reference>